<evidence type="ECO:0000256" key="8">
    <source>
        <dbReference type="ARBA" id="ARBA00022840"/>
    </source>
</evidence>
<keyword evidence="6 15" id="KW-0347">Helicase</keyword>
<gene>
    <name evidence="15 20" type="primary">recB</name>
    <name evidence="20" type="ORF">JS278_01474</name>
</gene>
<keyword evidence="1 15" id="KW-0540">Nuclease</keyword>
<dbReference type="GO" id="GO:0016887">
    <property type="term" value="F:ATP hydrolysis activity"/>
    <property type="evidence" value="ECO:0007669"/>
    <property type="project" value="RHEA"/>
</dbReference>
<feature type="compositionally biased region" description="Low complexity" evidence="17">
    <location>
        <begin position="838"/>
        <end position="850"/>
    </location>
</feature>
<dbReference type="Gene3D" id="3.40.50.300">
    <property type="entry name" value="P-loop containing nucleotide triphosphate hydrolases"/>
    <property type="match status" value="3"/>
</dbReference>
<dbReference type="Pfam" id="PF00580">
    <property type="entry name" value="UvrD-helicase"/>
    <property type="match status" value="1"/>
</dbReference>
<dbReference type="InterPro" id="IPR014017">
    <property type="entry name" value="DNA_helicase_UvrD-like_C"/>
</dbReference>
<evidence type="ECO:0000256" key="15">
    <source>
        <dbReference type="HAMAP-Rule" id="MF_01485"/>
    </source>
</evidence>
<dbReference type="InterPro" id="IPR038726">
    <property type="entry name" value="PDDEXK_AddAB-type"/>
</dbReference>
<evidence type="ECO:0000256" key="1">
    <source>
        <dbReference type="ARBA" id="ARBA00022722"/>
    </source>
</evidence>
<feature type="binding site" evidence="16">
    <location>
        <begin position="35"/>
        <end position="42"/>
    </location>
    <ligand>
        <name>ATP</name>
        <dbReference type="ChEBI" id="CHEBI:30616"/>
    </ligand>
</feature>
<dbReference type="PANTHER" id="PTHR11070">
    <property type="entry name" value="UVRD / RECB / PCRA DNA HELICASE FAMILY MEMBER"/>
    <property type="match status" value="1"/>
</dbReference>
<dbReference type="GO" id="GO:0009338">
    <property type="term" value="C:exodeoxyribonuclease V complex"/>
    <property type="evidence" value="ECO:0007669"/>
    <property type="project" value="TreeGrafter"/>
</dbReference>
<evidence type="ECO:0000256" key="17">
    <source>
        <dbReference type="SAM" id="MobiDB-lite"/>
    </source>
</evidence>
<feature type="domain" description="UvrD-like helicase C-terminal" evidence="19">
    <location>
        <begin position="372"/>
        <end position="639"/>
    </location>
</feature>
<comment type="miscellaneous">
    <text evidence="15">In the RecBCD complex, RecB has a slow 3'-5' helicase, an exonuclease activity and loads RecA onto ssDNA, RecD has a fast 5'-3' helicase activity, while RecC stimulates the ATPase and processivity of the RecB helicase and contributes to recognition of the Chi site.</text>
</comment>
<dbReference type="Pfam" id="PF12705">
    <property type="entry name" value="PDDEXK_1"/>
    <property type="match status" value="1"/>
</dbReference>
<evidence type="ECO:0000259" key="18">
    <source>
        <dbReference type="PROSITE" id="PS51198"/>
    </source>
</evidence>
<dbReference type="InterPro" id="IPR011335">
    <property type="entry name" value="Restrct_endonuc-II-like"/>
</dbReference>
<evidence type="ECO:0000256" key="7">
    <source>
        <dbReference type="ARBA" id="ARBA00022839"/>
    </source>
</evidence>
<dbReference type="Pfam" id="PF13361">
    <property type="entry name" value="UvrD_C"/>
    <property type="match status" value="1"/>
</dbReference>
<comment type="similarity">
    <text evidence="15">Belongs to the helicase family. UvrD subfamily.</text>
</comment>
<keyword evidence="9 15" id="KW-0460">Magnesium</keyword>
<dbReference type="Gene3D" id="1.10.486.10">
    <property type="entry name" value="PCRA, domain 4"/>
    <property type="match status" value="1"/>
</dbReference>
<keyword evidence="10 15" id="KW-0238">DNA-binding</keyword>
<dbReference type="EC" id="5.6.2.4" evidence="15"/>
<dbReference type="RefSeq" id="WP_181833922.1">
    <property type="nucleotide sequence ID" value="NZ_CP025198.1"/>
</dbReference>
<dbReference type="Proteomes" id="UP000251995">
    <property type="component" value="Chromosome"/>
</dbReference>
<evidence type="ECO:0000256" key="10">
    <source>
        <dbReference type="ARBA" id="ARBA00023125"/>
    </source>
</evidence>
<evidence type="ECO:0000256" key="11">
    <source>
        <dbReference type="ARBA" id="ARBA00023204"/>
    </source>
</evidence>
<evidence type="ECO:0000256" key="5">
    <source>
        <dbReference type="ARBA" id="ARBA00022801"/>
    </source>
</evidence>
<evidence type="ECO:0000256" key="13">
    <source>
        <dbReference type="ARBA" id="ARBA00034617"/>
    </source>
</evidence>
<dbReference type="InterPro" id="IPR004586">
    <property type="entry name" value="RecB"/>
</dbReference>
<protein>
    <recommendedName>
        <fullName evidence="15">RecBCD enzyme subunit RecB</fullName>
        <ecNumber evidence="15">3.1.11.5</ecNumber>
        <ecNumber evidence="15">5.6.2.4</ecNumber>
    </recommendedName>
    <alternativeName>
        <fullName evidence="15">DNA 3'-5' helicase subunit RecB</fullName>
    </alternativeName>
    <alternativeName>
        <fullName evidence="15">Exonuclease V subunit RecB</fullName>
        <shortName evidence="15">ExoV subunit RecB</shortName>
    </alternativeName>
    <alternativeName>
        <fullName evidence="15">Helicase/nuclease RecBCD subunit RecB</fullName>
    </alternativeName>
</protein>
<organism evidence="20 21">
    <name type="scientific">Acidipropionibacterium virtanenii</name>
    <dbReference type="NCBI Taxonomy" id="2057246"/>
    <lineage>
        <taxon>Bacteria</taxon>
        <taxon>Bacillati</taxon>
        <taxon>Actinomycetota</taxon>
        <taxon>Actinomycetes</taxon>
        <taxon>Propionibacteriales</taxon>
        <taxon>Propionibacteriaceae</taxon>
        <taxon>Acidipropionibacterium</taxon>
    </lineage>
</organism>
<keyword evidence="3 15" id="KW-0547">Nucleotide-binding</keyword>
<dbReference type="SUPFAM" id="SSF52980">
    <property type="entry name" value="Restriction endonuclease-like"/>
    <property type="match status" value="1"/>
</dbReference>
<dbReference type="CDD" id="cd22352">
    <property type="entry name" value="RecB_C-like"/>
    <property type="match status" value="1"/>
</dbReference>
<evidence type="ECO:0000313" key="20">
    <source>
        <dbReference type="EMBL" id="AXE38641.1"/>
    </source>
</evidence>
<dbReference type="PROSITE" id="PS51217">
    <property type="entry name" value="UVRD_HELICASE_CTER"/>
    <property type="match status" value="1"/>
</dbReference>
<feature type="binding site" evidence="15">
    <location>
        <position position="997"/>
    </location>
    <ligand>
        <name>Mg(2+)</name>
        <dbReference type="ChEBI" id="CHEBI:18420"/>
    </ligand>
</feature>
<dbReference type="AlphaFoldDB" id="A0A344UTP3"/>
<name>A0A344UTP3_9ACTN</name>
<dbReference type="Gene3D" id="1.10.3170.10">
    <property type="entry name" value="Recbcd, chain B, domain 2"/>
    <property type="match status" value="1"/>
</dbReference>
<evidence type="ECO:0000256" key="4">
    <source>
        <dbReference type="ARBA" id="ARBA00022763"/>
    </source>
</evidence>
<dbReference type="PROSITE" id="PS51198">
    <property type="entry name" value="UVRD_HELICASE_ATP_BIND"/>
    <property type="match status" value="1"/>
</dbReference>
<dbReference type="InterPro" id="IPR011604">
    <property type="entry name" value="PDDEXK-like_dom_sf"/>
</dbReference>
<evidence type="ECO:0000313" key="21">
    <source>
        <dbReference type="Proteomes" id="UP000251995"/>
    </source>
</evidence>
<reference evidence="20 21" key="1">
    <citation type="submission" date="2017-12" db="EMBL/GenBank/DDBJ databases">
        <title>The whole genome sequence of the Acidipropionibacterium virtanenii sp. nov. type strain JS278.</title>
        <authorList>
            <person name="Laine P."/>
            <person name="Deptula P."/>
            <person name="Varmanen P."/>
            <person name="Auvinen P."/>
        </authorList>
    </citation>
    <scope>NUCLEOTIDE SEQUENCE [LARGE SCALE GENOMIC DNA]</scope>
    <source>
        <strain evidence="20 21">JS278</strain>
    </source>
</reference>
<evidence type="ECO:0000256" key="12">
    <source>
        <dbReference type="ARBA" id="ARBA00023235"/>
    </source>
</evidence>
<feature type="active site" description="For nuclease activity" evidence="15">
    <location>
        <position position="1011"/>
    </location>
</feature>
<evidence type="ECO:0000256" key="3">
    <source>
        <dbReference type="ARBA" id="ARBA00022741"/>
    </source>
</evidence>
<comment type="function">
    <text evidence="15">A helicase/nuclease that prepares dsDNA breaks (DSB) for recombinational DNA repair. Binds to DSBs and unwinds DNA via a highly rapid and processive ATP-dependent bidirectional helicase activity. Unwinds dsDNA until it encounters a Chi (crossover hotspot instigator) sequence from the 3' direction. Cuts ssDNA a few nucleotides 3' to the Chi site. The properties and activities of the enzyme are changed at Chi. The Chi-altered holoenzyme produces a long 3'-ssDNA overhang and facilitates RecA-binding to the ssDNA for homologous DNA recombination and repair. Holoenzyme degrades any linearized DNA that is unable to undergo homologous recombination. In the holoenzyme this subunit contributes ATPase, 3'-5' helicase, exonuclease activity and loads RecA onto ssDNA.</text>
</comment>
<evidence type="ECO:0000256" key="6">
    <source>
        <dbReference type="ARBA" id="ARBA00022806"/>
    </source>
</evidence>
<dbReference type="InterPro" id="IPR027417">
    <property type="entry name" value="P-loop_NTPase"/>
</dbReference>
<feature type="binding site" evidence="15">
    <location>
        <position position="1011"/>
    </location>
    <ligand>
        <name>Mg(2+)</name>
        <dbReference type="ChEBI" id="CHEBI:18420"/>
    </ligand>
</feature>
<comment type="catalytic activity">
    <reaction evidence="13 15">
        <text>Couples ATP hydrolysis with the unwinding of duplex DNA by translocating in the 3'-5' direction.</text>
        <dbReference type="EC" id="5.6.2.4"/>
    </reaction>
</comment>
<proteinExistence type="inferred from homology"/>
<feature type="domain" description="UvrD-like helicase ATP-binding" evidence="18">
    <location>
        <begin position="14"/>
        <end position="339"/>
    </location>
</feature>
<evidence type="ECO:0000256" key="16">
    <source>
        <dbReference type="PROSITE-ProRule" id="PRU00560"/>
    </source>
</evidence>
<keyword evidence="2 15" id="KW-0479">Metal-binding</keyword>
<comment type="domain">
    <text evidence="15">The N-terminal DNA-binding domain is a ssDNA-dependent ATPase and has ATP-dependent 3'-5' helicase function. This domain interacts with RecC.</text>
</comment>
<accession>A0A344UTP3</accession>
<keyword evidence="21" id="KW-1185">Reference proteome</keyword>
<dbReference type="SUPFAM" id="SSF52540">
    <property type="entry name" value="P-loop containing nucleoside triphosphate hydrolases"/>
    <property type="match status" value="1"/>
</dbReference>
<feature type="region of interest" description="Nuclease activity, interacts with RecD and RecA" evidence="15">
    <location>
        <begin position="796"/>
        <end position="1122"/>
    </location>
</feature>
<evidence type="ECO:0000256" key="2">
    <source>
        <dbReference type="ARBA" id="ARBA00022723"/>
    </source>
</evidence>
<comment type="subunit">
    <text evidence="15">Heterotrimer of RecB, RecC and RecD. All subunits contribute to DNA-binding. Interacts with RecA.</text>
</comment>
<keyword evidence="4 15" id="KW-0227">DNA damage</keyword>
<sequence length="1122" mass="120527">MSPQARPGDDVTSSSDTVVFDIAADLPRGTTLLEASAGTGKTWTIAAIVARAIASGQVRIGQVLLVTFNRSAARELRARVHARLVGCRSLLAGDREPTDELDGLLGSADDRQRAEMTRRLDRAVAGFEDATITTTHEFSARMLAELGVLADHDPTSQLLPDPSALADQVGRDLFLRIHLDDAAPPAPAPWLRLGQQAAVTHPDVSLSQAEASAASAARLAWAQAVRRESIRRRRAAGRHTFDDLIADLAAALDDPGRGADAARALASRFRLVLVDEFQDTDPLQWRVLDRAFRGRVDLWLIGDPKQSIYAFRGADIHAYLDAVGAVDRVLALTVNRRADAPVVEGISRLFGPALLGGPRIHLGPVTAWHRRSRIRGPVSGARRYDWSRPVQLRCIEQEGPSALKPDEADRLVEQDLVNQVVMMLEGGSTWTDSGGDRPLEPRDIAVLVRTRRRGAQIQQALAGAGVPTVFTGAGSVWRSPAAADLADLLDGLERPDPPVVARLALSPLGGGTPAGLMAPSSPVRPELAVRLGSWARRWPDLGVRGVIDEALHRPGILAAILRDRGGERYVTDLRQVAEIADEAMSTGAASIRRIATIRTPGRVADWIRDQEAAGSDEAPRRLETDRRAIAIMTIHQAKGLGFPVVLLPDAARSWIPKDRGDPLLWHDGDHRLLDLGGQGPARERVWSAHRADEMAEDLRTLYVAMTRARSALRLWWTPVRRQHGGSALHRLLAFDHSAPATPGPGTGRIDPYRLGWLDESVEVVPVRRQRRLHLSADDQTVTAGAPRTLARDVDRDWVRTSYSGLTAGMHTAPGGVVTTGGFDEPDDDPAFPGPSGPSPSGSESGASPEGLCAMPGGTAFGTLVHAVLERVRPVSRGLDDDVAEQTRLVMASAPLPGVDVSQLSEGLAAVMRTDLGTLASGRRLCDIGPGNRLAELGFELSMADRSSGAATLADLAGAFSDPALVPHDDPLAGYGQVLAESPAAPRMLCGFLTGSIDAVLRLPDGRHIVVDYKTNRVPLPAGRPLRPDHYDQEAMTQLMIDSHYPLQAVLYSAALHRMLKSRLRGYDPSRHLGGVGYLFVRGMTGSPAPEQGMPAGVFSWYPSAALVVRVSDLLSASGRIDA</sequence>
<dbReference type="GO" id="GO:0005829">
    <property type="term" value="C:cytosol"/>
    <property type="evidence" value="ECO:0007669"/>
    <property type="project" value="TreeGrafter"/>
</dbReference>
<dbReference type="KEGG" id="acij:JS278_01474"/>
<comment type="domain">
    <text evidence="15">The C-terminal domain has nuclease activity and interacts with RecD. It interacts with RecA, facilitating its loading onto ssDNA.</text>
</comment>
<dbReference type="InterPro" id="IPR014016">
    <property type="entry name" value="UvrD-like_ATP-bd"/>
</dbReference>
<evidence type="ECO:0000259" key="19">
    <source>
        <dbReference type="PROSITE" id="PS51217"/>
    </source>
</evidence>
<dbReference type="EMBL" id="CP025198">
    <property type="protein sequence ID" value="AXE38641.1"/>
    <property type="molecule type" value="Genomic_DNA"/>
</dbReference>
<dbReference type="Gene3D" id="3.90.320.10">
    <property type="match status" value="1"/>
</dbReference>
<dbReference type="GO" id="GO:0043138">
    <property type="term" value="F:3'-5' DNA helicase activity"/>
    <property type="evidence" value="ECO:0007669"/>
    <property type="project" value="UniProtKB-UniRule"/>
</dbReference>
<evidence type="ECO:0000256" key="9">
    <source>
        <dbReference type="ARBA" id="ARBA00022842"/>
    </source>
</evidence>
<dbReference type="InterPro" id="IPR000212">
    <property type="entry name" value="DNA_helicase_UvrD/REP"/>
</dbReference>
<dbReference type="GO" id="GO:0008854">
    <property type="term" value="F:exodeoxyribonuclease V activity"/>
    <property type="evidence" value="ECO:0007669"/>
    <property type="project" value="UniProtKB-EC"/>
</dbReference>
<keyword evidence="8 15" id="KW-0067">ATP-binding</keyword>
<dbReference type="GO" id="GO:0000287">
    <property type="term" value="F:magnesium ion binding"/>
    <property type="evidence" value="ECO:0007669"/>
    <property type="project" value="UniProtKB-UniRule"/>
</dbReference>
<evidence type="ECO:0000256" key="14">
    <source>
        <dbReference type="ARBA" id="ARBA00048988"/>
    </source>
</evidence>
<keyword evidence="5 15" id="KW-0378">Hydrolase</keyword>
<keyword evidence="7 15" id="KW-0269">Exonuclease</keyword>
<dbReference type="GO" id="GO:0005524">
    <property type="term" value="F:ATP binding"/>
    <property type="evidence" value="ECO:0007669"/>
    <property type="project" value="UniProtKB-UniRule"/>
</dbReference>
<feature type="binding site" evidence="15">
    <location>
        <position position="865"/>
    </location>
    <ligand>
        <name>Mg(2+)</name>
        <dbReference type="ChEBI" id="CHEBI:18420"/>
    </ligand>
</feature>
<dbReference type="PANTHER" id="PTHR11070:SF23">
    <property type="entry name" value="RECBCD ENZYME SUBUNIT RECB"/>
    <property type="match status" value="1"/>
</dbReference>
<dbReference type="EC" id="3.1.11.5" evidence="15"/>
<keyword evidence="12 15" id="KW-0413">Isomerase</keyword>
<dbReference type="GO" id="GO:0000724">
    <property type="term" value="P:double-strand break repair via homologous recombination"/>
    <property type="evidence" value="ECO:0007669"/>
    <property type="project" value="UniProtKB-UniRule"/>
</dbReference>
<comment type="cofactor">
    <cofactor evidence="15">
        <name>Mg(2+)</name>
        <dbReference type="ChEBI" id="CHEBI:18420"/>
    </cofactor>
    <text evidence="15">Binds 1 Mg(2+) ion per subunit.</text>
</comment>
<dbReference type="HAMAP" id="MF_01485">
    <property type="entry name" value="RecB"/>
    <property type="match status" value="1"/>
</dbReference>
<feature type="region of interest" description="DNA-binding and helicase activity, interacts with RecC" evidence="15">
    <location>
        <begin position="1"/>
        <end position="773"/>
    </location>
</feature>
<feature type="region of interest" description="Disordered" evidence="17">
    <location>
        <begin position="812"/>
        <end position="853"/>
    </location>
</feature>
<dbReference type="GO" id="GO:0003677">
    <property type="term" value="F:DNA binding"/>
    <property type="evidence" value="ECO:0007669"/>
    <property type="project" value="UniProtKB-UniRule"/>
</dbReference>
<comment type="catalytic activity">
    <reaction evidence="14 15">
        <text>ATP + H2O = ADP + phosphate + H(+)</text>
        <dbReference type="Rhea" id="RHEA:13065"/>
        <dbReference type="ChEBI" id="CHEBI:15377"/>
        <dbReference type="ChEBI" id="CHEBI:15378"/>
        <dbReference type="ChEBI" id="CHEBI:30616"/>
        <dbReference type="ChEBI" id="CHEBI:43474"/>
        <dbReference type="ChEBI" id="CHEBI:456216"/>
        <dbReference type="EC" id="5.6.2.4"/>
    </reaction>
</comment>
<keyword evidence="11 15" id="KW-0234">DNA repair</keyword>
<comment type="catalytic activity">
    <reaction evidence="15">
        <text>Exonucleolytic cleavage (in the presence of ATP) in either 5'- to 3'- or 3'- to 5'-direction to yield 5'-phosphooligonucleotides.</text>
        <dbReference type="EC" id="3.1.11.5"/>
    </reaction>
</comment>